<reference evidence="1 2" key="1">
    <citation type="journal article" date="2015" name="Nature">
        <title>rRNA introns, odd ribosomes, and small enigmatic genomes across a large radiation of phyla.</title>
        <authorList>
            <person name="Brown C.T."/>
            <person name="Hug L.A."/>
            <person name="Thomas B.C."/>
            <person name="Sharon I."/>
            <person name="Castelle C.J."/>
            <person name="Singh A."/>
            <person name="Wilkins M.J."/>
            <person name="Williams K.H."/>
            <person name="Banfield J.F."/>
        </authorList>
    </citation>
    <scope>NUCLEOTIDE SEQUENCE [LARGE SCALE GENOMIC DNA]</scope>
</reference>
<name>A0A0G1UKF9_9BACT</name>
<accession>A0A0G1UKF9</accession>
<sequence length="232" mass="26891">MRFEVKRERKRLVFDSDLRGLIVGSKQYVSGRDGELIYDQTLDLKADEVELQMSSNTSTLIPALRLLSIGYHPYFDRRDVVESQNNITFYWNRSKLAAFYNRFSTDELDFPKREPIIREAVDFLANHTSNLPLKDAFLTKVLKPCKLLGFYQGFPVFDSSTGFAKLQSRLGIHIDTEAIMVSTPMNKYEWDVYELAEEISKITGLEFSKKKNRVVFPKDKRLLALLEQESPT</sequence>
<evidence type="ECO:0000313" key="1">
    <source>
        <dbReference type="EMBL" id="KKU94632.1"/>
    </source>
</evidence>
<dbReference type="Proteomes" id="UP000034877">
    <property type="component" value="Unassembled WGS sequence"/>
</dbReference>
<comment type="caution">
    <text evidence="1">The sequence shown here is derived from an EMBL/GenBank/DDBJ whole genome shotgun (WGS) entry which is preliminary data.</text>
</comment>
<evidence type="ECO:0000313" key="2">
    <source>
        <dbReference type="Proteomes" id="UP000034877"/>
    </source>
</evidence>
<proteinExistence type="predicted"/>
<gene>
    <name evidence="1" type="ORF">UY22_C0010G0008</name>
</gene>
<dbReference type="AlphaFoldDB" id="A0A0G1UKF9"/>
<organism evidence="1 2">
    <name type="scientific">Candidatus Amesbacteria bacterium GW2011_GWC1_48_10</name>
    <dbReference type="NCBI Taxonomy" id="1618365"/>
    <lineage>
        <taxon>Bacteria</taxon>
        <taxon>Candidatus Amesiibacteriota</taxon>
    </lineage>
</organism>
<protein>
    <submittedName>
        <fullName evidence="1">Uncharacterized protein</fullName>
    </submittedName>
</protein>
<dbReference type="EMBL" id="LCPE01000010">
    <property type="protein sequence ID" value="KKU94632.1"/>
    <property type="molecule type" value="Genomic_DNA"/>
</dbReference>